<evidence type="ECO:0000313" key="2">
    <source>
        <dbReference type="Proteomes" id="UP001501391"/>
    </source>
</evidence>
<accession>A0ABP5NK09</accession>
<evidence type="ECO:0000313" key="1">
    <source>
        <dbReference type="EMBL" id="GAA2199874.1"/>
    </source>
</evidence>
<gene>
    <name evidence="1" type="ORF">GCM10009787_48570</name>
</gene>
<sequence>MAESDDYRTVIREEDDGTRLIAVVRRDPETDQLADDEIITDLKQWIATRKQPDRERWPKPAPFNTWLMTTKPGSKDPCPECGCYSLRLAPVPDKPGEERVICTMSQCEASPFYRD</sequence>
<comment type="caution">
    <text evidence="1">The sequence shown here is derived from an EMBL/GenBank/DDBJ whole genome shotgun (WGS) entry which is preliminary data.</text>
</comment>
<keyword evidence="2" id="KW-1185">Reference proteome</keyword>
<organism evidence="1 2">
    <name type="scientific">Streptomyces bangladeshensis</name>
    <dbReference type="NCBI Taxonomy" id="295352"/>
    <lineage>
        <taxon>Bacteria</taxon>
        <taxon>Bacillati</taxon>
        <taxon>Actinomycetota</taxon>
        <taxon>Actinomycetes</taxon>
        <taxon>Kitasatosporales</taxon>
        <taxon>Streptomycetaceae</taxon>
        <taxon>Streptomyces</taxon>
    </lineage>
</organism>
<dbReference type="RefSeq" id="WP_086704351.1">
    <property type="nucleotide sequence ID" value="NZ_BAAAOQ010000016.1"/>
</dbReference>
<dbReference type="EMBL" id="BAAAOQ010000016">
    <property type="protein sequence ID" value="GAA2199874.1"/>
    <property type="molecule type" value="Genomic_DNA"/>
</dbReference>
<protein>
    <submittedName>
        <fullName evidence="1">Uncharacterized protein</fullName>
    </submittedName>
</protein>
<dbReference type="Proteomes" id="UP001501391">
    <property type="component" value="Unassembled WGS sequence"/>
</dbReference>
<proteinExistence type="predicted"/>
<name>A0ABP5NK09_9ACTN</name>
<reference evidence="2" key="1">
    <citation type="journal article" date="2019" name="Int. J. Syst. Evol. Microbiol.">
        <title>The Global Catalogue of Microorganisms (GCM) 10K type strain sequencing project: providing services to taxonomists for standard genome sequencing and annotation.</title>
        <authorList>
            <consortium name="The Broad Institute Genomics Platform"/>
            <consortium name="The Broad Institute Genome Sequencing Center for Infectious Disease"/>
            <person name="Wu L."/>
            <person name="Ma J."/>
        </authorList>
    </citation>
    <scope>NUCLEOTIDE SEQUENCE [LARGE SCALE GENOMIC DNA]</scope>
    <source>
        <strain evidence="2">JCM 14924</strain>
    </source>
</reference>